<dbReference type="InterPro" id="IPR014729">
    <property type="entry name" value="Rossmann-like_a/b/a_fold"/>
</dbReference>
<gene>
    <name evidence="4" type="ORF">FYJ80_07345</name>
</gene>
<evidence type="ECO:0000313" key="4">
    <source>
        <dbReference type="EMBL" id="MSU06589.1"/>
    </source>
</evidence>
<protein>
    <submittedName>
        <fullName evidence="4">Adenine nucleotide alpha hydrolase</fullName>
    </submittedName>
</protein>
<evidence type="ECO:0000256" key="1">
    <source>
        <dbReference type="ARBA" id="ARBA00022679"/>
    </source>
</evidence>
<dbReference type="GO" id="GO:0016740">
    <property type="term" value="F:transferase activity"/>
    <property type="evidence" value="ECO:0007669"/>
    <property type="project" value="UniProtKB-KW"/>
</dbReference>
<dbReference type="Proteomes" id="UP000460549">
    <property type="component" value="Unassembled WGS sequence"/>
</dbReference>
<dbReference type="PANTHER" id="PTHR43686">
    <property type="entry name" value="SULFURTRANSFERASE-RELATED"/>
    <property type="match status" value="1"/>
</dbReference>
<evidence type="ECO:0000259" key="3">
    <source>
        <dbReference type="Pfam" id="PF01171"/>
    </source>
</evidence>
<dbReference type="InterPro" id="IPR035107">
    <property type="entry name" value="tRNA_thiolation_TtcA_Ctu1"/>
</dbReference>
<dbReference type="RefSeq" id="WP_154425560.1">
    <property type="nucleotide sequence ID" value="NZ_VUNN01000013.1"/>
</dbReference>
<comment type="caution">
    <text evidence="4">The sequence shown here is derived from an EMBL/GenBank/DDBJ whole genome shotgun (WGS) entry which is preliminary data.</text>
</comment>
<dbReference type="PANTHER" id="PTHR43686:SF1">
    <property type="entry name" value="AMINOTRAN_5 DOMAIN-CONTAINING PROTEIN"/>
    <property type="match status" value="1"/>
</dbReference>
<dbReference type="Pfam" id="PF01171">
    <property type="entry name" value="ATP_bind_3"/>
    <property type="match status" value="1"/>
</dbReference>
<dbReference type="GO" id="GO:0008033">
    <property type="term" value="P:tRNA processing"/>
    <property type="evidence" value="ECO:0007669"/>
    <property type="project" value="InterPro"/>
</dbReference>
<dbReference type="EMBL" id="VUNN01000013">
    <property type="protein sequence ID" value="MSU06589.1"/>
    <property type="molecule type" value="Genomic_DNA"/>
</dbReference>
<feature type="domain" description="tRNA(Ile)-lysidine/2-thiocytidine synthase N-terminal" evidence="3">
    <location>
        <begin position="45"/>
        <end position="210"/>
    </location>
</feature>
<keyword evidence="2" id="KW-0547">Nucleotide-binding</keyword>
<name>A0A7X2TQK6_9SPIO</name>
<feature type="binding site" evidence="2">
    <location>
        <begin position="48"/>
        <end position="50"/>
    </location>
    <ligand>
        <name>ATP</name>
        <dbReference type="ChEBI" id="CHEBI:30616"/>
    </ligand>
</feature>
<dbReference type="SUPFAM" id="SSF52402">
    <property type="entry name" value="Adenine nucleotide alpha hydrolases-like"/>
    <property type="match status" value="1"/>
</dbReference>
<feature type="binding site" evidence="2">
    <location>
        <position position="71"/>
    </location>
    <ligand>
        <name>ATP</name>
        <dbReference type="ChEBI" id="CHEBI:30616"/>
    </ligand>
</feature>
<dbReference type="PIRSF" id="PIRSF004976">
    <property type="entry name" value="ATPase_YdaO"/>
    <property type="match status" value="1"/>
</dbReference>
<keyword evidence="2" id="KW-0067">ATP-binding</keyword>
<feature type="binding site" evidence="2">
    <location>
        <position position="150"/>
    </location>
    <ligand>
        <name>ATP</name>
        <dbReference type="ChEBI" id="CHEBI:30616"/>
    </ligand>
</feature>
<accession>A0A7X2TQK6</accession>
<feature type="binding site" evidence="2">
    <location>
        <position position="155"/>
    </location>
    <ligand>
        <name>ATP</name>
        <dbReference type="ChEBI" id="CHEBI:30616"/>
    </ligand>
</feature>
<evidence type="ECO:0000313" key="5">
    <source>
        <dbReference type="Proteomes" id="UP000460549"/>
    </source>
</evidence>
<proteinExistence type="predicted"/>
<keyword evidence="5" id="KW-1185">Reference proteome</keyword>
<keyword evidence="1" id="KW-0808">Transferase</keyword>
<dbReference type="InterPro" id="IPR011063">
    <property type="entry name" value="TilS/TtcA_N"/>
</dbReference>
<dbReference type="GO" id="GO:0005524">
    <property type="term" value="F:ATP binding"/>
    <property type="evidence" value="ECO:0007669"/>
    <property type="project" value="UniProtKB-KW"/>
</dbReference>
<dbReference type="Gene3D" id="3.40.50.620">
    <property type="entry name" value="HUPs"/>
    <property type="match status" value="1"/>
</dbReference>
<reference evidence="4 5" key="1">
    <citation type="submission" date="2019-08" db="EMBL/GenBank/DDBJ databases">
        <title>In-depth cultivation of the pig gut microbiome towards novel bacterial diversity and tailored functional studies.</title>
        <authorList>
            <person name="Wylensek D."/>
            <person name="Hitch T.C.A."/>
            <person name="Clavel T."/>
        </authorList>
    </citation>
    <scope>NUCLEOTIDE SEQUENCE [LARGE SCALE GENOMIC DNA]</scope>
    <source>
        <strain evidence="4 5">NM-380-WT-3C1</strain>
    </source>
</reference>
<evidence type="ECO:0000256" key="2">
    <source>
        <dbReference type="PIRSR" id="PIRSR004976-51"/>
    </source>
</evidence>
<keyword evidence="4" id="KW-0378">Hydrolase</keyword>
<dbReference type="AlphaFoldDB" id="A0A7X2TQK6"/>
<dbReference type="GO" id="GO:0016787">
    <property type="term" value="F:hydrolase activity"/>
    <property type="evidence" value="ECO:0007669"/>
    <property type="project" value="UniProtKB-KW"/>
</dbReference>
<feature type="binding site" evidence="2">
    <location>
        <position position="54"/>
    </location>
    <ligand>
        <name>ATP</name>
        <dbReference type="ChEBI" id="CHEBI:30616"/>
    </ligand>
</feature>
<sequence length="253" mass="29602">MEENIEKRSYTELINGDIPPWVMRFIKGAGKAINRYNMIKEGDEVLLAVSGGKDSLALALALSLRLKWLPVSYKLKALMINWIEHPIDDEHKEALKEYFKALNIEFEIVDENQFPTSFKGDFNCYLCSRNRRRILFEYAAKNDVKLIAMGHHLDDLVETTMMNLCFRANFATMLPVQEFFDGKLHIIRPLIEIHESVTRRLFEQYDLPVIKPVCPYDQTNIRAKLKPIIKELSHIDKLTREHIYNAHNFNLHL</sequence>
<organism evidence="4 5">
    <name type="scientific">Bullifex porci</name>
    <dbReference type="NCBI Taxonomy" id="2606638"/>
    <lineage>
        <taxon>Bacteria</taxon>
        <taxon>Pseudomonadati</taxon>
        <taxon>Spirochaetota</taxon>
        <taxon>Spirochaetia</taxon>
        <taxon>Spirochaetales</taxon>
        <taxon>Spirochaetaceae</taxon>
        <taxon>Bullifex</taxon>
    </lineage>
</organism>